<sequence length="348" mass="39554">MKNDTIRELVFQTILLGRNRCDEVQMPCVSVLSSLIQSARAQLHDEPTCISLAGRFVVVGDIHGDIDTLIRIFERCGYPPKSSYLFLGDYVDRGQYSLEVMILLISLKLLYPTSIYLLRGNHETRNISKSYGFCHECNTKANFKIYQEFCSLFDELPLVAILNQRIYCAHGGISGEAMDMCDVILLQKPIEKPQKNSIVTDILWSDPSDLTDEFEESERGCGHVFGEKALDAFLSQNGFTSMIRGHQTCNDGYDKPFENDKCWTVFSSADYCENWNTAAVLIVEDDKVVEIELFDPCTVEEKREHTVILPSWLLELEEPAPIPIDTSMILTDEFFLNDLNLLITNESL</sequence>
<protein>
    <recommendedName>
        <fullName evidence="8">Serine/threonine-protein phosphatase</fullName>
        <ecNumber evidence="8">3.1.3.16</ecNumber>
    </recommendedName>
</protein>
<evidence type="ECO:0000256" key="5">
    <source>
        <dbReference type="ARBA" id="ARBA00023211"/>
    </source>
</evidence>
<dbReference type="OrthoDB" id="10465824at2759"/>
<comment type="catalytic activity">
    <reaction evidence="6">
        <text>O-phospho-L-seryl-[protein] + H2O = L-seryl-[protein] + phosphate</text>
        <dbReference type="Rhea" id="RHEA:20629"/>
        <dbReference type="Rhea" id="RHEA-COMP:9863"/>
        <dbReference type="Rhea" id="RHEA-COMP:11604"/>
        <dbReference type="ChEBI" id="CHEBI:15377"/>
        <dbReference type="ChEBI" id="CHEBI:29999"/>
        <dbReference type="ChEBI" id="CHEBI:43474"/>
        <dbReference type="ChEBI" id="CHEBI:83421"/>
        <dbReference type="EC" id="3.1.3.16"/>
    </reaction>
</comment>
<dbReference type="InterPro" id="IPR006186">
    <property type="entry name" value="Ser/Thr-sp_prot-phosphatase"/>
</dbReference>
<keyword evidence="11" id="KW-1185">Reference proteome</keyword>
<dbReference type="GO" id="GO:0005737">
    <property type="term" value="C:cytoplasm"/>
    <property type="evidence" value="ECO:0007669"/>
    <property type="project" value="TreeGrafter"/>
</dbReference>
<dbReference type="InterPro" id="IPR029052">
    <property type="entry name" value="Metallo-depent_PP-like"/>
</dbReference>
<evidence type="ECO:0000256" key="7">
    <source>
        <dbReference type="ARBA" id="ARBA00048336"/>
    </source>
</evidence>
<dbReference type="InterPro" id="IPR004843">
    <property type="entry name" value="Calcineurin-like_PHP"/>
</dbReference>
<dbReference type="GO" id="GO:0005634">
    <property type="term" value="C:nucleus"/>
    <property type="evidence" value="ECO:0007669"/>
    <property type="project" value="TreeGrafter"/>
</dbReference>
<evidence type="ECO:0000313" key="10">
    <source>
        <dbReference type="EMBL" id="OHT10024.1"/>
    </source>
</evidence>
<dbReference type="PRINTS" id="PR00114">
    <property type="entry name" value="STPHPHTASE"/>
</dbReference>
<gene>
    <name evidence="10" type="primary">TOPP8</name>
    <name evidence="10" type="ORF">TRFO_20941</name>
</gene>
<comment type="cofactor">
    <cofactor evidence="1">
        <name>Mn(2+)</name>
        <dbReference type="ChEBI" id="CHEBI:29035"/>
    </cofactor>
</comment>
<dbReference type="GeneID" id="94836381"/>
<dbReference type="VEuPathDB" id="TrichDB:TRFO_20941"/>
<evidence type="ECO:0000256" key="8">
    <source>
        <dbReference type="RuleBase" id="RU004273"/>
    </source>
</evidence>
<keyword evidence="5" id="KW-0464">Manganese</keyword>
<dbReference type="PROSITE" id="PS00125">
    <property type="entry name" value="SER_THR_PHOSPHATASE"/>
    <property type="match status" value="1"/>
</dbReference>
<dbReference type="Proteomes" id="UP000179807">
    <property type="component" value="Unassembled WGS sequence"/>
</dbReference>
<keyword evidence="2" id="KW-0479">Metal-binding</keyword>
<dbReference type="Pfam" id="PF00149">
    <property type="entry name" value="Metallophos"/>
    <property type="match status" value="1"/>
</dbReference>
<feature type="domain" description="Serine/threonine specific protein phosphatases" evidence="9">
    <location>
        <begin position="118"/>
        <end position="123"/>
    </location>
</feature>
<reference evidence="10" key="1">
    <citation type="submission" date="2016-10" db="EMBL/GenBank/DDBJ databases">
        <authorList>
            <person name="Benchimol M."/>
            <person name="Almeida L.G."/>
            <person name="Vasconcelos A.T."/>
            <person name="Perreira-Neves A."/>
            <person name="Rosa I.A."/>
            <person name="Tasca T."/>
            <person name="Bogo M.R."/>
            <person name="de Souza W."/>
        </authorList>
    </citation>
    <scope>NUCLEOTIDE SEQUENCE [LARGE SCALE GENOMIC DNA]</scope>
    <source>
        <strain evidence="10">K</strain>
    </source>
</reference>
<dbReference type="RefSeq" id="XP_068363160.1">
    <property type="nucleotide sequence ID" value="XM_068501677.1"/>
</dbReference>
<comment type="caution">
    <text evidence="10">The sequence shown here is derived from an EMBL/GenBank/DDBJ whole genome shotgun (WGS) entry which is preliminary data.</text>
</comment>
<dbReference type="InterPro" id="IPR050341">
    <property type="entry name" value="PP1_catalytic_subunit"/>
</dbReference>
<comment type="catalytic activity">
    <reaction evidence="7 8">
        <text>O-phospho-L-threonyl-[protein] + H2O = L-threonyl-[protein] + phosphate</text>
        <dbReference type="Rhea" id="RHEA:47004"/>
        <dbReference type="Rhea" id="RHEA-COMP:11060"/>
        <dbReference type="Rhea" id="RHEA-COMP:11605"/>
        <dbReference type="ChEBI" id="CHEBI:15377"/>
        <dbReference type="ChEBI" id="CHEBI:30013"/>
        <dbReference type="ChEBI" id="CHEBI:43474"/>
        <dbReference type="ChEBI" id="CHEBI:61977"/>
        <dbReference type="EC" id="3.1.3.16"/>
    </reaction>
</comment>
<organism evidence="10 11">
    <name type="scientific">Tritrichomonas foetus</name>
    <dbReference type="NCBI Taxonomy" id="1144522"/>
    <lineage>
        <taxon>Eukaryota</taxon>
        <taxon>Metamonada</taxon>
        <taxon>Parabasalia</taxon>
        <taxon>Tritrichomonadida</taxon>
        <taxon>Tritrichomonadidae</taxon>
        <taxon>Tritrichomonas</taxon>
    </lineage>
</organism>
<evidence type="ECO:0000256" key="1">
    <source>
        <dbReference type="ARBA" id="ARBA00001936"/>
    </source>
</evidence>
<dbReference type="AlphaFoldDB" id="A0A1J4KGG0"/>
<name>A0A1J4KGG0_9EUKA</name>
<dbReference type="CDD" id="cd00144">
    <property type="entry name" value="MPP_PPP_family"/>
    <property type="match status" value="1"/>
</dbReference>
<dbReference type="SMART" id="SM00156">
    <property type="entry name" value="PP2Ac"/>
    <property type="match status" value="1"/>
</dbReference>
<dbReference type="SUPFAM" id="SSF56300">
    <property type="entry name" value="Metallo-dependent phosphatases"/>
    <property type="match status" value="1"/>
</dbReference>
<evidence type="ECO:0000256" key="4">
    <source>
        <dbReference type="ARBA" id="ARBA00022912"/>
    </source>
</evidence>
<dbReference type="GO" id="GO:0004722">
    <property type="term" value="F:protein serine/threonine phosphatase activity"/>
    <property type="evidence" value="ECO:0007669"/>
    <property type="project" value="UniProtKB-EC"/>
</dbReference>
<proteinExistence type="inferred from homology"/>
<dbReference type="EC" id="3.1.3.16" evidence="8"/>
<comment type="similarity">
    <text evidence="8">Belongs to the PPP phosphatase family.</text>
</comment>
<evidence type="ECO:0000256" key="3">
    <source>
        <dbReference type="ARBA" id="ARBA00022801"/>
    </source>
</evidence>
<evidence type="ECO:0000256" key="2">
    <source>
        <dbReference type="ARBA" id="ARBA00022723"/>
    </source>
</evidence>
<dbReference type="GO" id="GO:0046872">
    <property type="term" value="F:metal ion binding"/>
    <property type="evidence" value="ECO:0007669"/>
    <property type="project" value="UniProtKB-KW"/>
</dbReference>
<evidence type="ECO:0000256" key="6">
    <source>
        <dbReference type="ARBA" id="ARBA00047761"/>
    </source>
</evidence>
<keyword evidence="3 8" id="KW-0378">Hydrolase</keyword>
<keyword evidence="4" id="KW-0904">Protein phosphatase</keyword>
<dbReference type="EMBL" id="MLAK01000624">
    <property type="protein sequence ID" value="OHT10024.1"/>
    <property type="molecule type" value="Genomic_DNA"/>
</dbReference>
<dbReference type="Gene3D" id="3.60.21.10">
    <property type="match status" value="1"/>
</dbReference>
<dbReference type="PANTHER" id="PTHR11668">
    <property type="entry name" value="SERINE/THREONINE PROTEIN PHOSPHATASE"/>
    <property type="match status" value="1"/>
</dbReference>
<evidence type="ECO:0000313" key="11">
    <source>
        <dbReference type="Proteomes" id="UP000179807"/>
    </source>
</evidence>
<accession>A0A1J4KGG0</accession>
<evidence type="ECO:0000259" key="9">
    <source>
        <dbReference type="PROSITE" id="PS00125"/>
    </source>
</evidence>
<dbReference type="PANTHER" id="PTHR11668:SF300">
    <property type="entry name" value="SERINE_THREONINE-PROTEIN PHOSPHATASE"/>
    <property type="match status" value="1"/>
</dbReference>